<keyword evidence="5" id="KW-1185">Reference proteome</keyword>
<evidence type="ECO:0000256" key="1">
    <source>
        <dbReference type="ARBA" id="ARBA00010211"/>
    </source>
</evidence>
<protein>
    <submittedName>
        <fullName evidence="4">2-dehydro-3-deoxy-D-arabinonate dehydratase</fullName>
    </submittedName>
</protein>
<dbReference type="InterPro" id="IPR051121">
    <property type="entry name" value="FAH"/>
</dbReference>
<evidence type="ECO:0000256" key="2">
    <source>
        <dbReference type="ARBA" id="ARBA00022723"/>
    </source>
</evidence>
<feature type="domain" description="Fumarylacetoacetase-like C-terminal" evidence="3">
    <location>
        <begin position="103"/>
        <end position="280"/>
    </location>
</feature>
<gene>
    <name evidence="4" type="ORF">SAMN05216223_12734</name>
</gene>
<dbReference type="PANTHER" id="PTHR42796:SF7">
    <property type="entry name" value="2-DEHYDRO-3-DEOXY-D-ARABINONATE DEHYDRATASE"/>
    <property type="match status" value="1"/>
</dbReference>
<evidence type="ECO:0000313" key="5">
    <source>
        <dbReference type="Proteomes" id="UP000236754"/>
    </source>
</evidence>
<dbReference type="Gene3D" id="3.90.850.10">
    <property type="entry name" value="Fumarylacetoacetase-like, C-terminal domain"/>
    <property type="match status" value="1"/>
</dbReference>
<evidence type="ECO:0000259" key="3">
    <source>
        <dbReference type="Pfam" id="PF01557"/>
    </source>
</evidence>
<name>A0A1H6E8G3_9ACTN</name>
<dbReference type="AlphaFoldDB" id="A0A1H6E8G3"/>
<sequence length="284" mass="30439">MHLIKYRAPDGTSGLAVSDADGFTPLRDASDLSTLLREPLSRIRAAVEEAAAGPRLTADGLRLLPPADGRMEVWGAGVTYERSRSARIEESGKSDVYGAVYQAERPELFFKSAPWRALTDGDTAGLRADAESTVPEPELALVVNRFGEIVAATGCDDLTARSIEGENPLYLPQAKTYIGSCVLGPRLRPWWEIADPAALAVTLSILRSGTEVFAGRTSTSRLHRSYAELVSWLCRATDFPDGAVLATGTGIVPEADFSLESGDTVRIDIEQVGALEHTVVRGPA</sequence>
<reference evidence="4 5" key="1">
    <citation type="submission" date="2016-10" db="EMBL/GenBank/DDBJ databases">
        <authorList>
            <person name="de Groot N.N."/>
        </authorList>
    </citation>
    <scope>NUCLEOTIDE SEQUENCE [LARGE SCALE GENOMIC DNA]</scope>
    <source>
        <strain evidence="4 5">CGMCC 4.2023</strain>
    </source>
</reference>
<dbReference type="Pfam" id="PF01557">
    <property type="entry name" value="FAA_hydrolase"/>
    <property type="match status" value="1"/>
</dbReference>
<dbReference type="GO" id="GO:0046872">
    <property type="term" value="F:metal ion binding"/>
    <property type="evidence" value="ECO:0007669"/>
    <property type="project" value="UniProtKB-KW"/>
</dbReference>
<proteinExistence type="inferred from homology"/>
<dbReference type="InterPro" id="IPR011234">
    <property type="entry name" value="Fumarylacetoacetase-like_C"/>
</dbReference>
<dbReference type="RefSeq" id="WP_103890504.1">
    <property type="nucleotide sequence ID" value="NZ_FNVU01000027.1"/>
</dbReference>
<evidence type="ECO:0000313" key="4">
    <source>
        <dbReference type="EMBL" id="SEG93135.1"/>
    </source>
</evidence>
<dbReference type="InterPro" id="IPR036663">
    <property type="entry name" value="Fumarylacetoacetase_C_sf"/>
</dbReference>
<comment type="similarity">
    <text evidence="1">Belongs to the FAH family.</text>
</comment>
<dbReference type="GO" id="GO:0044281">
    <property type="term" value="P:small molecule metabolic process"/>
    <property type="evidence" value="ECO:0007669"/>
    <property type="project" value="UniProtKB-ARBA"/>
</dbReference>
<organism evidence="4 5">
    <name type="scientific">Actinacidiphila yanglinensis</name>
    <dbReference type="NCBI Taxonomy" id="310779"/>
    <lineage>
        <taxon>Bacteria</taxon>
        <taxon>Bacillati</taxon>
        <taxon>Actinomycetota</taxon>
        <taxon>Actinomycetes</taxon>
        <taxon>Kitasatosporales</taxon>
        <taxon>Streptomycetaceae</taxon>
        <taxon>Actinacidiphila</taxon>
    </lineage>
</organism>
<dbReference type="SUPFAM" id="SSF56529">
    <property type="entry name" value="FAH"/>
    <property type="match status" value="1"/>
</dbReference>
<dbReference type="EMBL" id="FNVU01000027">
    <property type="protein sequence ID" value="SEG93135.1"/>
    <property type="molecule type" value="Genomic_DNA"/>
</dbReference>
<keyword evidence="2" id="KW-0479">Metal-binding</keyword>
<dbReference type="Proteomes" id="UP000236754">
    <property type="component" value="Unassembled WGS sequence"/>
</dbReference>
<dbReference type="PANTHER" id="PTHR42796">
    <property type="entry name" value="FUMARYLACETOACETATE HYDROLASE DOMAIN-CONTAINING PROTEIN 2A-RELATED"/>
    <property type="match status" value="1"/>
</dbReference>
<dbReference type="GO" id="GO:0003824">
    <property type="term" value="F:catalytic activity"/>
    <property type="evidence" value="ECO:0007669"/>
    <property type="project" value="InterPro"/>
</dbReference>
<dbReference type="OrthoDB" id="9779415at2"/>
<accession>A0A1H6E8G3</accession>